<sequence>MILLLHLLHGCCWCCGTVAFAAAISTVHLVLPMERGGLAGHIMVARVAVSCQIQMKPQNIEVVAATATTDVVSMKWSLLLQKLIKLFYRNM</sequence>
<gene>
    <name evidence="2" type="ORF">C4D60_Mb08t09480</name>
</gene>
<accession>A0A4S8K2J3</accession>
<organism evidence="2 3">
    <name type="scientific">Musa balbisiana</name>
    <name type="common">Banana</name>
    <dbReference type="NCBI Taxonomy" id="52838"/>
    <lineage>
        <taxon>Eukaryota</taxon>
        <taxon>Viridiplantae</taxon>
        <taxon>Streptophyta</taxon>
        <taxon>Embryophyta</taxon>
        <taxon>Tracheophyta</taxon>
        <taxon>Spermatophyta</taxon>
        <taxon>Magnoliopsida</taxon>
        <taxon>Liliopsida</taxon>
        <taxon>Zingiberales</taxon>
        <taxon>Musaceae</taxon>
        <taxon>Musa</taxon>
    </lineage>
</organism>
<feature type="signal peptide" evidence="1">
    <location>
        <begin position="1"/>
        <end position="23"/>
    </location>
</feature>
<dbReference type="Proteomes" id="UP000317650">
    <property type="component" value="Chromosome 8"/>
</dbReference>
<dbReference type="AlphaFoldDB" id="A0A4S8K2J3"/>
<evidence type="ECO:0000256" key="1">
    <source>
        <dbReference type="SAM" id="SignalP"/>
    </source>
</evidence>
<keyword evidence="1" id="KW-0732">Signal</keyword>
<evidence type="ECO:0008006" key="4">
    <source>
        <dbReference type="Google" id="ProtNLM"/>
    </source>
</evidence>
<dbReference type="EMBL" id="PYDT01000002">
    <property type="protein sequence ID" value="THU68974.1"/>
    <property type="molecule type" value="Genomic_DNA"/>
</dbReference>
<proteinExistence type="predicted"/>
<comment type="caution">
    <text evidence="2">The sequence shown here is derived from an EMBL/GenBank/DDBJ whole genome shotgun (WGS) entry which is preliminary data.</text>
</comment>
<protein>
    <recommendedName>
        <fullName evidence="4">Secreted protein</fullName>
    </recommendedName>
</protein>
<feature type="chain" id="PRO_5020288466" description="Secreted protein" evidence="1">
    <location>
        <begin position="24"/>
        <end position="91"/>
    </location>
</feature>
<reference evidence="2 3" key="1">
    <citation type="journal article" date="2019" name="Nat. Plants">
        <title>Genome sequencing of Musa balbisiana reveals subgenome evolution and function divergence in polyploid bananas.</title>
        <authorList>
            <person name="Yao X."/>
        </authorList>
    </citation>
    <scope>NUCLEOTIDE SEQUENCE [LARGE SCALE GENOMIC DNA]</scope>
    <source>
        <strain evidence="3">cv. DH-PKW</strain>
        <tissue evidence="2">Leaves</tissue>
    </source>
</reference>
<evidence type="ECO:0000313" key="2">
    <source>
        <dbReference type="EMBL" id="THU68974.1"/>
    </source>
</evidence>
<evidence type="ECO:0000313" key="3">
    <source>
        <dbReference type="Proteomes" id="UP000317650"/>
    </source>
</evidence>
<name>A0A4S8K2J3_MUSBA</name>
<keyword evidence="3" id="KW-1185">Reference proteome</keyword>